<sequence length="112" mass="12768">MEIQQKITQKEWKKYVENEMYRADFTEHERDAVRAAFAGDLSDTSTGEMPGFFGGTIRPGITEDELRATMAALRDERSAFSKSMRFPLSSEKVDKLEAILHEALIANKEGFF</sequence>
<name>A0A1F5B0F9_9BACT</name>
<comment type="caution">
    <text evidence="1">The sequence shown here is derived from an EMBL/GenBank/DDBJ whole genome shotgun (WGS) entry which is preliminary data.</text>
</comment>
<protein>
    <submittedName>
        <fullName evidence="1">Uncharacterized protein</fullName>
    </submittedName>
</protein>
<accession>A0A1F5B0F9</accession>
<evidence type="ECO:0000313" key="1">
    <source>
        <dbReference type="EMBL" id="OGD24004.1"/>
    </source>
</evidence>
<organism evidence="1 2">
    <name type="scientific">Candidatus Azambacteria bacterium RBG_16_47_10</name>
    <dbReference type="NCBI Taxonomy" id="1797292"/>
    <lineage>
        <taxon>Bacteria</taxon>
        <taxon>Candidatus Azamiibacteriota</taxon>
    </lineage>
</organism>
<proteinExistence type="predicted"/>
<dbReference type="AlphaFoldDB" id="A0A1F5B0F9"/>
<dbReference type="Proteomes" id="UP000176639">
    <property type="component" value="Unassembled WGS sequence"/>
</dbReference>
<reference evidence="1 2" key="1">
    <citation type="journal article" date="2016" name="Nat. Commun.">
        <title>Thousands of microbial genomes shed light on interconnected biogeochemical processes in an aquifer system.</title>
        <authorList>
            <person name="Anantharaman K."/>
            <person name="Brown C.T."/>
            <person name="Hug L.A."/>
            <person name="Sharon I."/>
            <person name="Castelle C.J."/>
            <person name="Probst A.J."/>
            <person name="Thomas B.C."/>
            <person name="Singh A."/>
            <person name="Wilkins M.J."/>
            <person name="Karaoz U."/>
            <person name="Brodie E.L."/>
            <person name="Williams K.H."/>
            <person name="Hubbard S.S."/>
            <person name="Banfield J.F."/>
        </authorList>
    </citation>
    <scope>NUCLEOTIDE SEQUENCE [LARGE SCALE GENOMIC DNA]</scope>
</reference>
<evidence type="ECO:0000313" key="2">
    <source>
        <dbReference type="Proteomes" id="UP000176639"/>
    </source>
</evidence>
<dbReference type="EMBL" id="MEYI01000019">
    <property type="protein sequence ID" value="OGD24004.1"/>
    <property type="molecule type" value="Genomic_DNA"/>
</dbReference>
<gene>
    <name evidence="1" type="ORF">A2Z10_02055</name>
</gene>